<dbReference type="PATRIC" id="fig|1157951.4.peg.275"/>
<dbReference type="Proteomes" id="UP000005012">
    <property type="component" value="Chromosome"/>
</dbReference>
<dbReference type="EMBL" id="CP003488">
    <property type="protein sequence ID" value="AFH92169.1"/>
    <property type="molecule type" value="Genomic_DNA"/>
</dbReference>
<organism evidence="1 2">
    <name type="scientific">Providencia stuartii (strain MRSN 2154)</name>
    <dbReference type="NCBI Taxonomy" id="1157951"/>
    <lineage>
        <taxon>Bacteria</taxon>
        <taxon>Pseudomonadati</taxon>
        <taxon>Pseudomonadota</taxon>
        <taxon>Gammaproteobacteria</taxon>
        <taxon>Enterobacterales</taxon>
        <taxon>Morganellaceae</taxon>
        <taxon>Providencia</taxon>
    </lineage>
</organism>
<dbReference type="HOGENOM" id="CLU_1990697_0_0_6"/>
<dbReference type="RefSeq" id="WP_014656135.1">
    <property type="nucleotide sequence ID" value="NC_017731.1"/>
</dbReference>
<dbReference type="KEGG" id="psi:S70_01360"/>
<reference evidence="1 2" key="1">
    <citation type="journal article" date="2012" name="J. Bacteriol.">
        <title>Complete Genome Sequence of Providencia stuartii Clinical Isolate MRSN 2154.</title>
        <authorList>
            <person name="Clifford R.J."/>
            <person name="Hang J."/>
            <person name="Riley M.C."/>
            <person name="Onmus-Leone F."/>
            <person name="Kuschner R.A."/>
            <person name="Lesho E.P."/>
            <person name="Waterman P.E."/>
        </authorList>
    </citation>
    <scope>NUCLEOTIDE SEQUENCE [LARGE SCALE GENOMIC DNA]</scope>
    <source>
        <strain evidence="1 2">MRSN 2154</strain>
    </source>
</reference>
<protein>
    <submittedName>
        <fullName evidence="1">Uncharacterized protein</fullName>
    </submittedName>
</protein>
<sequence>MKRIKTKLFIVILIIIAGFVYQYVTAIHDSDIQKMAQQLVENKLASQQPVNFNDVKVVKRNQYKEGESVGVCGTYQVGNDGRALLFVANIDIRDGQFSGKNQLLLSDNEDIQASIKTICQKEQP</sequence>
<reference evidence="2" key="2">
    <citation type="submission" date="2012-04" db="EMBL/GenBank/DDBJ databases">
        <title>Complete genome sequence of Providencia stuartii clinical isolate MRSN 2154.</title>
        <authorList>
            <person name="Clifford R.J."/>
            <person name="Hang J."/>
            <person name="Riley M.C."/>
            <person name="Onmus-Leone F."/>
            <person name="Kuschner R.A."/>
            <person name="Lesho E.P."/>
            <person name="Waterman P.E."/>
        </authorList>
    </citation>
    <scope>NUCLEOTIDE SEQUENCE [LARGE SCALE GENOMIC DNA]</scope>
    <source>
        <strain evidence="2">MRSN 2154</strain>
    </source>
</reference>
<evidence type="ECO:0000313" key="2">
    <source>
        <dbReference type="Proteomes" id="UP000005012"/>
    </source>
</evidence>
<name>A0A140NFC1_PROSM</name>
<dbReference type="OrthoDB" id="6455274at2"/>
<accession>A0A140NFC1</accession>
<evidence type="ECO:0000313" key="1">
    <source>
        <dbReference type="EMBL" id="AFH92169.1"/>
    </source>
</evidence>
<proteinExistence type="predicted"/>
<dbReference type="GeneID" id="93518993"/>
<dbReference type="AlphaFoldDB" id="A0A140NFC1"/>
<gene>
    <name evidence="1" type="ordered locus">S70_01360</name>
</gene>